<dbReference type="PANTHER" id="PTHR45617">
    <property type="entry name" value="LEUCINE RICH REPEAT FAMILY PROTEIN"/>
    <property type="match status" value="1"/>
</dbReference>
<dbReference type="InterPro" id="IPR025875">
    <property type="entry name" value="Leu-rich_rpt_4"/>
</dbReference>
<dbReference type="SMART" id="SM00365">
    <property type="entry name" value="LRR_SD22"/>
    <property type="match status" value="8"/>
</dbReference>
<evidence type="ECO:0000313" key="4">
    <source>
        <dbReference type="EMBL" id="KAK0163711.1"/>
    </source>
</evidence>
<feature type="chain" id="PRO_5041222477" evidence="3">
    <location>
        <begin position="23"/>
        <end position="494"/>
    </location>
</feature>
<accession>A0AA39F6E7</accession>
<evidence type="ECO:0000313" key="5">
    <source>
        <dbReference type="Proteomes" id="UP001168990"/>
    </source>
</evidence>
<keyword evidence="1" id="KW-0433">Leucine-rich repeat</keyword>
<dbReference type="InterPro" id="IPR032675">
    <property type="entry name" value="LRR_dom_sf"/>
</dbReference>
<gene>
    <name evidence="4" type="ORF">PV328_002415</name>
</gene>
<keyword evidence="3" id="KW-0732">Signal</keyword>
<feature type="signal peptide" evidence="3">
    <location>
        <begin position="1"/>
        <end position="22"/>
    </location>
</feature>
<comment type="caution">
    <text evidence="4">The sequence shown here is derived from an EMBL/GenBank/DDBJ whole genome shotgun (WGS) entry which is preliminary data.</text>
</comment>
<dbReference type="SUPFAM" id="SSF52058">
    <property type="entry name" value="L domain-like"/>
    <property type="match status" value="2"/>
</dbReference>
<dbReference type="PRINTS" id="PR00019">
    <property type="entry name" value="LEURICHRPT"/>
</dbReference>
<dbReference type="Gene3D" id="3.80.10.10">
    <property type="entry name" value="Ribonuclease Inhibitor"/>
    <property type="match status" value="3"/>
</dbReference>
<dbReference type="AlphaFoldDB" id="A0AA39F6E7"/>
<dbReference type="InterPro" id="IPR001611">
    <property type="entry name" value="Leu-rich_rpt"/>
</dbReference>
<keyword evidence="2" id="KW-0677">Repeat</keyword>
<reference evidence="4" key="2">
    <citation type="submission" date="2023-03" db="EMBL/GenBank/DDBJ databases">
        <authorList>
            <person name="Inwood S.N."/>
            <person name="Skelly J.G."/>
            <person name="Guhlin J."/>
            <person name="Harrop T.W.R."/>
            <person name="Goldson S.G."/>
            <person name="Dearden P.K."/>
        </authorList>
    </citation>
    <scope>NUCLEOTIDE SEQUENCE</scope>
    <source>
        <strain evidence="4">Irish</strain>
        <tissue evidence="4">Whole body</tissue>
    </source>
</reference>
<reference evidence="4" key="1">
    <citation type="journal article" date="2023" name="bioRxiv">
        <title>Scaffold-level genome assemblies of two parasitoid biocontrol wasps reveal the parthenogenesis mechanism and an associated novel virus.</title>
        <authorList>
            <person name="Inwood S."/>
            <person name="Skelly J."/>
            <person name="Guhlin J."/>
            <person name="Harrop T."/>
            <person name="Goldson S."/>
            <person name="Dearden P."/>
        </authorList>
    </citation>
    <scope>NUCLEOTIDE SEQUENCE</scope>
    <source>
        <strain evidence="4">Irish</strain>
        <tissue evidence="4">Whole body</tissue>
    </source>
</reference>
<dbReference type="Proteomes" id="UP001168990">
    <property type="component" value="Unassembled WGS sequence"/>
</dbReference>
<name>A0AA39F6E7_9HYME</name>
<dbReference type="PANTHER" id="PTHR45617:SF169">
    <property type="entry name" value="LRRCT DOMAIN-CONTAINING PROTEIN"/>
    <property type="match status" value="1"/>
</dbReference>
<dbReference type="InterPro" id="IPR003591">
    <property type="entry name" value="Leu-rich_rpt_typical-subtyp"/>
</dbReference>
<evidence type="ECO:0000256" key="3">
    <source>
        <dbReference type="SAM" id="SignalP"/>
    </source>
</evidence>
<dbReference type="EMBL" id="JAQQBS010001422">
    <property type="protein sequence ID" value="KAK0163711.1"/>
    <property type="molecule type" value="Genomic_DNA"/>
</dbReference>
<dbReference type="Pfam" id="PF12799">
    <property type="entry name" value="LRR_4"/>
    <property type="match status" value="1"/>
</dbReference>
<organism evidence="4 5">
    <name type="scientific">Microctonus aethiopoides</name>
    <dbReference type="NCBI Taxonomy" id="144406"/>
    <lineage>
        <taxon>Eukaryota</taxon>
        <taxon>Metazoa</taxon>
        <taxon>Ecdysozoa</taxon>
        <taxon>Arthropoda</taxon>
        <taxon>Hexapoda</taxon>
        <taxon>Insecta</taxon>
        <taxon>Pterygota</taxon>
        <taxon>Neoptera</taxon>
        <taxon>Endopterygota</taxon>
        <taxon>Hymenoptera</taxon>
        <taxon>Apocrita</taxon>
        <taxon>Ichneumonoidea</taxon>
        <taxon>Braconidae</taxon>
        <taxon>Euphorinae</taxon>
        <taxon>Microctonus</taxon>
    </lineage>
</organism>
<evidence type="ECO:0000256" key="1">
    <source>
        <dbReference type="ARBA" id="ARBA00022614"/>
    </source>
</evidence>
<keyword evidence="5" id="KW-1185">Reference proteome</keyword>
<dbReference type="Pfam" id="PF13855">
    <property type="entry name" value="LRR_8"/>
    <property type="match status" value="2"/>
</dbReference>
<dbReference type="Pfam" id="PF13516">
    <property type="entry name" value="LRR_6"/>
    <property type="match status" value="1"/>
</dbReference>
<protein>
    <submittedName>
        <fullName evidence="4">Uncharacterized protein</fullName>
    </submittedName>
</protein>
<sequence length="494" mass="56972">MDSTKWTIIILVLILNKIYTLAYPPSEKIFFPLRYVDHSINLKCCSTKKALLPTGKCEDMRHRDLSLTIPGAPPTNLYPGFIDSYRVSCLTISDSLIEHIAIGAFDSMPNLLFLDISRNRIEFCDLLIFGGHNRLITLIIDDNNKVQSDETNLVLARADCFPRLENLYLRNNLLQDIGLSLRRTFPSLTHLYLSDNRLRGQTFDYLELPFTLTHLHLERNWIHRLNSRQLINLSSLFLDGNQIQSICWWQCQNSSHLNLYGMSRLQFLSLARNEITHIECDTFEDARYLKSLNFAHNTIEVILPGTLDGLQELRDLSLSYNCLKTVPDFRHIKMLTSLSIDHNYLDTILTGAFTDLYHLKWLSLGGNHINSINSDAFVNLPSLEELDLSHNRLSYLALGWIGRSTSLRHLDIRGNSFTNIDGLFLNNVATLTHLYLQGNPFREVVTPARWQFANNLSVYLEYGSSVHRKPCYVSCDQIYMEYSIPRLTFSDEWN</sequence>
<dbReference type="PROSITE" id="PS51450">
    <property type="entry name" value="LRR"/>
    <property type="match status" value="3"/>
</dbReference>
<proteinExistence type="predicted"/>
<evidence type="ECO:0000256" key="2">
    <source>
        <dbReference type="ARBA" id="ARBA00022737"/>
    </source>
</evidence>
<dbReference type="SMART" id="SM00369">
    <property type="entry name" value="LRR_TYP"/>
    <property type="match status" value="11"/>
</dbReference>